<sequence length="543" mass="58899">MEDNSQPKVEKAQTDDEARLAAIGQGQAMHRHFNVWSLIFMAVCTSVTWEATTSTMAQSLMAGGSSSLVWGFFASAIGALAIALSLAEFSSMVPTAGGQYHYVAALSPLKHRRLLSWIAAWATLWSWILSALVGIFANAQQLQAYVILFAPDYEYERWHTTLIVIGLTTVFLGINVLGGQWLHRLTFLGIILHIGGYVTIIVYLLCKVHPKNSASYVFSNLTNGSGWSSDGVAWSIGLMSSAVAFINWDSATHMAEEMKNASRDLPRVLWGCVALSGLFTFPWIIALAFCLTDIEGVLAGPVGTICPLVQLVYNTAEGDQKTTIGITFFFLFLGFFIGGPGCLAAASRVIWSFAREGGLPPVLARVNKRFDVPVNAVILAWFAVCALSLIYIGNQTAFYGINSGVTVIMIFSYVMPIALRLIYGFKHSVLPPGPFTLGRWGLPLNIFATCWCVYLIIFMCFPSFMPVTKENMNYASLIFGACLILTAGTWFAYGRAGYRGVLAEDGGSVDGLAQGSGNSVNTADSKGRDEIVVDHASGHEKSN</sequence>
<dbReference type="InterPro" id="IPR002293">
    <property type="entry name" value="AA/rel_permease1"/>
</dbReference>
<keyword evidence="8" id="KW-1185">Reference proteome</keyword>
<feature type="transmembrane region" description="Helical" evidence="6">
    <location>
        <begin position="69"/>
        <end position="93"/>
    </location>
</feature>
<evidence type="ECO:0000313" key="7">
    <source>
        <dbReference type="EMBL" id="KAK3900705.1"/>
    </source>
</evidence>
<evidence type="ECO:0000256" key="1">
    <source>
        <dbReference type="ARBA" id="ARBA00004141"/>
    </source>
</evidence>
<reference evidence="7" key="2">
    <citation type="submission" date="2023-05" db="EMBL/GenBank/DDBJ databases">
        <authorList>
            <consortium name="Lawrence Berkeley National Laboratory"/>
            <person name="Steindorff A."/>
            <person name="Hensen N."/>
            <person name="Bonometti L."/>
            <person name="Westerberg I."/>
            <person name="Brannstrom I.O."/>
            <person name="Guillou S."/>
            <person name="Cros-Aarteil S."/>
            <person name="Calhoun S."/>
            <person name="Haridas S."/>
            <person name="Kuo A."/>
            <person name="Mondo S."/>
            <person name="Pangilinan J."/>
            <person name="Riley R."/>
            <person name="Labutti K."/>
            <person name="Andreopoulos B."/>
            <person name="Lipzen A."/>
            <person name="Chen C."/>
            <person name="Yanf M."/>
            <person name="Daum C."/>
            <person name="Ng V."/>
            <person name="Clum A."/>
            <person name="Ohm R."/>
            <person name="Martin F."/>
            <person name="Silar P."/>
            <person name="Natvig D."/>
            <person name="Lalanne C."/>
            <person name="Gautier V."/>
            <person name="Ament-Velasquez S.L."/>
            <person name="Kruys A."/>
            <person name="Hutchinson M.I."/>
            <person name="Powell A.J."/>
            <person name="Barry K."/>
            <person name="Miller A.N."/>
            <person name="Grigoriev I.V."/>
            <person name="Debuchy R."/>
            <person name="Gladieux P."/>
            <person name="Thoren M.H."/>
            <person name="Johannesson H."/>
        </authorList>
    </citation>
    <scope>NUCLEOTIDE SEQUENCE</scope>
    <source>
        <strain evidence="7">CBS 103.79</strain>
    </source>
</reference>
<dbReference type="PANTHER" id="PTHR45649:SF14">
    <property type="entry name" value="GABA PERMEASE"/>
    <property type="match status" value="1"/>
</dbReference>
<keyword evidence="4 6" id="KW-1133">Transmembrane helix</keyword>
<evidence type="ECO:0000313" key="8">
    <source>
        <dbReference type="Proteomes" id="UP001303889"/>
    </source>
</evidence>
<comment type="caution">
    <text evidence="7">The sequence shown here is derived from an EMBL/GenBank/DDBJ whole genome shotgun (WGS) entry which is preliminary data.</text>
</comment>
<accession>A0AAN6MHC0</accession>
<feature type="transmembrane region" description="Helical" evidence="6">
    <location>
        <begin position="268"/>
        <end position="289"/>
    </location>
</feature>
<dbReference type="Proteomes" id="UP001303889">
    <property type="component" value="Unassembled WGS sequence"/>
</dbReference>
<evidence type="ECO:0000256" key="4">
    <source>
        <dbReference type="ARBA" id="ARBA00022989"/>
    </source>
</evidence>
<organism evidence="7 8">
    <name type="scientific">Staphylotrichum tortipilum</name>
    <dbReference type="NCBI Taxonomy" id="2831512"/>
    <lineage>
        <taxon>Eukaryota</taxon>
        <taxon>Fungi</taxon>
        <taxon>Dikarya</taxon>
        <taxon>Ascomycota</taxon>
        <taxon>Pezizomycotina</taxon>
        <taxon>Sordariomycetes</taxon>
        <taxon>Sordariomycetidae</taxon>
        <taxon>Sordariales</taxon>
        <taxon>Chaetomiaceae</taxon>
        <taxon>Staphylotrichum</taxon>
    </lineage>
</organism>
<evidence type="ECO:0000256" key="5">
    <source>
        <dbReference type="ARBA" id="ARBA00023136"/>
    </source>
</evidence>
<dbReference type="GO" id="GO:0016020">
    <property type="term" value="C:membrane"/>
    <property type="evidence" value="ECO:0007669"/>
    <property type="project" value="UniProtKB-SubCell"/>
</dbReference>
<name>A0AAN6MHC0_9PEZI</name>
<dbReference type="PIRSF" id="PIRSF006060">
    <property type="entry name" value="AA_transporter"/>
    <property type="match status" value="1"/>
</dbReference>
<proteinExistence type="predicted"/>
<feature type="transmembrane region" description="Helical" evidence="6">
    <location>
        <begin position="471"/>
        <end position="493"/>
    </location>
</feature>
<comment type="subcellular location">
    <subcellularLocation>
        <location evidence="1">Membrane</location>
        <topology evidence="1">Multi-pass membrane protein</topology>
    </subcellularLocation>
</comment>
<keyword evidence="3 6" id="KW-0812">Transmembrane</keyword>
<feature type="transmembrane region" description="Helical" evidence="6">
    <location>
        <begin position="185"/>
        <end position="205"/>
    </location>
</feature>
<dbReference type="AlphaFoldDB" id="A0AAN6MHC0"/>
<dbReference type="GO" id="GO:0022857">
    <property type="term" value="F:transmembrane transporter activity"/>
    <property type="evidence" value="ECO:0007669"/>
    <property type="project" value="InterPro"/>
</dbReference>
<evidence type="ECO:0000256" key="3">
    <source>
        <dbReference type="ARBA" id="ARBA00022692"/>
    </source>
</evidence>
<dbReference type="Gene3D" id="1.20.1740.10">
    <property type="entry name" value="Amino acid/polyamine transporter I"/>
    <property type="match status" value="1"/>
</dbReference>
<dbReference type="Pfam" id="PF13520">
    <property type="entry name" value="AA_permease_2"/>
    <property type="match status" value="1"/>
</dbReference>
<feature type="transmembrane region" description="Helical" evidence="6">
    <location>
        <begin position="157"/>
        <end position="178"/>
    </location>
</feature>
<feature type="transmembrane region" description="Helical" evidence="6">
    <location>
        <begin position="328"/>
        <end position="351"/>
    </location>
</feature>
<evidence type="ECO:0000256" key="6">
    <source>
        <dbReference type="SAM" id="Phobius"/>
    </source>
</evidence>
<keyword evidence="2" id="KW-0813">Transport</keyword>
<evidence type="ECO:0000256" key="2">
    <source>
        <dbReference type="ARBA" id="ARBA00022448"/>
    </source>
</evidence>
<dbReference type="PANTHER" id="PTHR45649">
    <property type="entry name" value="AMINO-ACID PERMEASE BAT1"/>
    <property type="match status" value="1"/>
</dbReference>
<keyword evidence="5 6" id="KW-0472">Membrane</keyword>
<feature type="transmembrane region" description="Helical" evidence="6">
    <location>
        <begin position="398"/>
        <end position="423"/>
    </location>
</feature>
<reference evidence="7" key="1">
    <citation type="journal article" date="2023" name="Mol. Phylogenet. Evol.">
        <title>Genome-scale phylogeny and comparative genomics of the fungal order Sordariales.</title>
        <authorList>
            <person name="Hensen N."/>
            <person name="Bonometti L."/>
            <person name="Westerberg I."/>
            <person name="Brannstrom I.O."/>
            <person name="Guillou S."/>
            <person name="Cros-Aarteil S."/>
            <person name="Calhoun S."/>
            <person name="Haridas S."/>
            <person name="Kuo A."/>
            <person name="Mondo S."/>
            <person name="Pangilinan J."/>
            <person name="Riley R."/>
            <person name="LaButti K."/>
            <person name="Andreopoulos B."/>
            <person name="Lipzen A."/>
            <person name="Chen C."/>
            <person name="Yan M."/>
            <person name="Daum C."/>
            <person name="Ng V."/>
            <person name="Clum A."/>
            <person name="Steindorff A."/>
            <person name="Ohm R.A."/>
            <person name="Martin F."/>
            <person name="Silar P."/>
            <person name="Natvig D.O."/>
            <person name="Lalanne C."/>
            <person name="Gautier V."/>
            <person name="Ament-Velasquez S.L."/>
            <person name="Kruys A."/>
            <person name="Hutchinson M.I."/>
            <person name="Powell A.J."/>
            <person name="Barry K."/>
            <person name="Miller A.N."/>
            <person name="Grigoriev I.V."/>
            <person name="Debuchy R."/>
            <person name="Gladieux P."/>
            <person name="Hiltunen Thoren M."/>
            <person name="Johannesson H."/>
        </authorList>
    </citation>
    <scope>NUCLEOTIDE SEQUENCE</scope>
    <source>
        <strain evidence="7">CBS 103.79</strain>
    </source>
</reference>
<feature type="transmembrane region" description="Helical" evidence="6">
    <location>
        <begin position="114"/>
        <end position="137"/>
    </location>
</feature>
<dbReference type="EMBL" id="MU855645">
    <property type="protein sequence ID" value="KAK3900705.1"/>
    <property type="molecule type" value="Genomic_DNA"/>
</dbReference>
<feature type="transmembrane region" description="Helical" evidence="6">
    <location>
        <begin position="444"/>
        <end position="465"/>
    </location>
</feature>
<feature type="transmembrane region" description="Helical" evidence="6">
    <location>
        <begin position="33"/>
        <end position="49"/>
    </location>
</feature>
<gene>
    <name evidence="7" type="ORF">C8A05DRAFT_17019</name>
</gene>
<feature type="transmembrane region" description="Helical" evidence="6">
    <location>
        <begin position="231"/>
        <end position="248"/>
    </location>
</feature>
<feature type="transmembrane region" description="Helical" evidence="6">
    <location>
        <begin position="372"/>
        <end position="392"/>
    </location>
</feature>
<protein>
    <submittedName>
        <fullName evidence="7">Amino acid/polyamine transporter I</fullName>
    </submittedName>
</protein>